<proteinExistence type="predicted"/>
<feature type="region of interest" description="Disordered" evidence="1">
    <location>
        <begin position="86"/>
        <end position="113"/>
    </location>
</feature>
<feature type="region of interest" description="Disordered" evidence="1">
    <location>
        <begin position="59"/>
        <end position="78"/>
    </location>
</feature>
<protein>
    <submittedName>
        <fullName evidence="2">Uncharacterized protein</fullName>
    </submittedName>
</protein>
<reference evidence="2" key="2">
    <citation type="submission" date="2021-12" db="EMBL/GenBank/DDBJ databases">
        <title>Resequencing data analysis of finger millet.</title>
        <authorList>
            <person name="Hatakeyama M."/>
            <person name="Aluri S."/>
            <person name="Balachadran M.T."/>
            <person name="Sivarajan S.R."/>
            <person name="Poveda L."/>
            <person name="Shimizu-Inatsugi R."/>
            <person name="Schlapbach R."/>
            <person name="Sreeman S.M."/>
            <person name="Shimizu K.K."/>
        </authorList>
    </citation>
    <scope>NUCLEOTIDE SEQUENCE</scope>
</reference>
<name>A0AAV5FKS0_ELECO</name>
<evidence type="ECO:0000256" key="1">
    <source>
        <dbReference type="SAM" id="MobiDB-lite"/>
    </source>
</evidence>
<evidence type="ECO:0000313" key="3">
    <source>
        <dbReference type="Proteomes" id="UP001054889"/>
    </source>
</evidence>
<accession>A0AAV5FKS0</accession>
<feature type="compositionally biased region" description="Basic and acidic residues" evidence="1">
    <location>
        <begin position="86"/>
        <end position="105"/>
    </location>
</feature>
<evidence type="ECO:0000313" key="2">
    <source>
        <dbReference type="EMBL" id="GJN35561.1"/>
    </source>
</evidence>
<sequence length="113" mass="12199">MLQSAGMQDDMQVTPAGSRDHSVSIPLFQCLVPHYCPAGIIGWPRNVVTVAHESAVLSGAADGGQAEARPGREIDPASVPAVLRLRQRDAPERARSMPWRSDPKRASNTQGWT</sequence>
<feature type="region of interest" description="Disordered" evidence="1">
    <location>
        <begin position="1"/>
        <end position="20"/>
    </location>
</feature>
<comment type="caution">
    <text evidence="2">The sequence shown here is derived from an EMBL/GenBank/DDBJ whole genome shotgun (WGS) entry which is preliminary data.</text>
</comment>
<dbReference type="Proteomes" id="UP001054889">
    <property type="component" value="Unassembled WGS sequence"/>
</dbReference>
<dbReference type="AlphaFoldDB" id="A0AAV5FKS0"/>
<reference evidence="2" key="1">
    <citation type="journal article" date="2018" name="DNA Res.">
        <title>Multiple hybrid de novo genome assembly of finger millet, an orphan allotetraploid crop.</title>
        <authorList>
            <person name="Hatakeyama M."/>
            <person name="Aluri S."/>
            <person name="Balachadran M.T."/>
            <person name="Sivarajan S.R."/>
            <person name="Patrignani A."/>
            <person name="Gruter S."/>
            <person name="Poveda L."/>
            <person name="Shimizu-Inatsugi R."/>
            <person name="Baeten J."/>
            <person name="Francoijs K.J."/>
            <person name="Nataraja K.N."/>
            <person name="Reddy Y.A.N."/>
            <person name="Phadnis S."/>
            <person name="Ravikumar R.L."/>
            <person name="Schlapbach R."/>
            <person name="Sreeman S.M."/>
            <person name="Shimizu K.K."/>
        </authorList>
    </citation>
    <scope>NUCLEOTIDE SEQUENCE</scope>
</reference>
<keyword evidence="3" id="KW-1185">Reference proteome</keyword>
<dbReference type="EMBL" id="BQKI01000088">
    <property type="protein sequence ID" value="GJN35561.1"/>
    <property type="molecule type" value="Genomic_DNA"/>
</dbReference>
<organism evidence="2 3">
    <name type="scientific">Eleusine coracana subsp. coracana</name>
    <dbReference type="NCBI Taxonomy" id="191504"/>
    <lineage>
        <taxon>Eukaryota</taxon>
        <taxon>Viridiplantae</taxon>
        <taxon>Streptophyta</taxon>
        <taxon>Embryophyta</taxon>
        <taxon>Tracheophyta</taxon>
        <taxon>Spermatophyta</taxon>
        <taxon>Magnoliopsida</taxon>
        <taxon>Liliopsida</taxon>
        <taxon>Poales</taxon>
        <taxon>Poaceae</taxon>
        <taxon>PACMAD clade</taxon>
        <taxon>Chloridoideae</taxon>
        <taxon>Cynodonteae</taxon>
        <taxon>Eleusininae</taxon>
        <taxon>Eleusine</taxon>
    </lineage>
</organism>
<gene>
    <name evidence="2" type="primary">gb24349</name>
    <name evidence="2" type="ORF">PR202_gb24349</name>
</gene>